<feature type="domain" description="HNH nuclease" evidence="2">
    <location>
        <begin position="121"/>
        <end position="197"/>
    </location>
</feature>
<feature type="compositionally biased region" description="Polar residues" evidence="1">
    <location>
        <begin position="343"/>
        <end position="352"/>
    </location>
</feature>
<dbReference type="Proteomes" id="UP000759537">
    <property type="component" value="Unassembled WGS sequence"/>
</dbReference>
<dbReference type="AlphaFoldDB" id="A0A9P5TA95"/>
<gene>
    <name evidence="3" type="ORF">DFH94DRAFT_403216</name>
</gene>
<reference evidence="3" key="1">
    <citation type="submission" date="2019-10" db="EMBL/GenBank/DDBJ databases">
        <authorList>
            <consortium name="DOE Joint Genome Institute"/>
            <person name="Kuo A."/>
            <person name="Miyauchi S."/>
            <person name="Kiss E."/>
            <person name="Drula E."/>
            <person name="Kohler A."/>
            <person name="Sanchez-Garcia M."/>
            <person name="Andreopoulos B."/>
            <person name="Barry K.W."/>
            <person name="Bonito G."/>
            <person name="Buee M."/>
            <person name="Carver A."/>
            <person name="Chen C."/>
            <person name="Cichocki N."/>
            <person name="Clum A."/>
            <person name="Culley D."/>
            <person name="Crous P.W."/>
            <person name="Fauchery L."/>
            <person name="Girlanda M."/>
            <person name="Hayes R."/>
            <person name="Keri Z."/>
            <person name="LaButti K."/>
            <person name="Lipzen A."/>
            <person name="Lombard V."/>
            <person name="Magnuson J."/>
            <person name="Maillard F."/>
            <person name="Morin E."/>
            <person name="Murat C."/>
            <person name="Nolan M."/>
            <person name="Ohm R."/>
            <person name="Pangilinan J."/>
            <person name="Pereira M."/>
            <person name="Perotto S."/>
            <person name="Peter M."/>
            <person name="Riley R."/>
            <person name="Sitrit Y."/>
            <person name="Stielow B."/>
            <person name="Szollosi G."/>
            <person name="Zifcakova L."/>
            <person name="Stursova M."/>
            <person name="Spatafora J.W."/>
            <person name="Tedersoo L."/>
            <person name="Vaario L.-M."/>
            <person name="Yamada A."/>
            <person name="Yan M."/>
            <person name="Wang P."/>
            <person name="Xu J."/>
            <person name="Bruns T."/>
            <person name="Baldrian P."/>
            <person name="Vilgalys R."/>
            <person name="Henrissat B."/>
            <person name="Grigoriev I.V."/>
            <person name="Hibbett D."/>
            <person name="Nagy L.G."/>
            <person name="Martin F.M."/>
        </authorList>
    </citation>
    <scope>NUCLEOTIDE SEQUENCE</scope>
    <source>
        <strain evidence="3">Prilba</strain>
    </source>
</reference>
<evidence type="ECO:0000259" key="2">
    <source>
        <dbReference type="Pfam" id="PF13391"/>
    </source>
</evidence>
<feature type="region of interest" description="Disordered" evidence="1">
    <location>
        <begin position="247"/>
        <end position="273"/>
    </location>
</feature>
<organism evidence="3 4">
    <name type="scientific">Russula ochroleuca</name>
    <dbReference type="NCBI Taxonomy" id="152965"/>
    <lineage>
        <taxon>Eukaryota</taxon>
        <taxon>Fungi</taxon>
        <taxon>Dikarya</taxon>
        <taxon>Basidiomycota</taxon>
        <taxon>Agaricomycotina</taxon>
        <taxon>Agaricomycetes</taxon>
        <taxon>Russulales</taxon>
        <taxon>Russulaceae</taxon>
        <taxon>Russula</taxon>
    </lineage>
</organism>
<feature type="region of interest" description="Disordered" evidence="1">
    <location>
        <begin position="306"/>
        <end position="352"/>
    </location>
</feature>
<feature type="compositionally biased region" description="Acidic residues" evidence="1">
    <location>
        <begin position="253"/>
        <end position="265"/>
    </location>
</feature>
<keyword evidence="4" id="KW-1185">Reference proteome</keyword>
<evidence type="ECO:0000256" key="1">
    <source>
        <dbReference type="SAM" id="MobiDB-lite"/>
    </source>
</evidence>
<proteinExistence type="predicted"/>
<evidence type="ECO:0000313" key="3">
    <source>
        <dbReference type="EMBL" id="KAF8481644.1"/>
    </source>
</evidence>
<sequence length="352" mass="39450">MSTPAPRLPRRNVEVFDSGGAIIAGFWQYGTLEWGEFYRYLDAFVLASAEWFIFPSEVNQQHHGAAFARGNEVVPPGNYVLLSTMRLDPEALPHRSRPLISNVPPRGHQYSNHVRARDNKCLITGHQVDSGVHLQAAHIFPRVHDLEWSHRGFPTRITDRADQASMGGPLKIDSVQNLITLRADAHLAWDNYELGVNPDNNYRITGFRNGNAAYNGLHLQLDHIHDPTLCPLDELLADHFMQGILKHMRGSGEPDDDDDDNDNDDSGNGSPKIGHLNRFKKFLTLPKLIQGKNIFRPLQARMKWPQPELTRSHQQSNEPSSSSLWVTDHAPVSGGGMLEEQTGDQCTDNVLG</sequence>
<accession>A0A9P5TA95</accession>
<protein>
    <recommendedName>
        <fullName evidence="2">HNH nuclease domain-containing protein</fullName>
    </recommendedName>
</protein>
<reference evidence="3" key="2">
    <citation type="journal article" date="2020" name="Nat. Commun.">
        <title>Large-scale genome sequencing of mycorrhizal fungi provides insights into the early evolution of symbiotic traits.</title>
        <authorList>
            <person name="Miyauchi S."/>
            <person name="Kiss E."/>
            <person name="Kuo A."/>
            <person name="Drula E."/>
            <person name="Kohler A."/>
            <person name="Sanchez-Garcia M."/>
            <person name="Morin E."/>
            <person name="Andreopoulos B."/>
            <person name="Barry K.W."/>
            <person name="Bonito G."/>
            <person name="Buee M."/>
            <person name="Carver A."/>
            <person name="Chen C."/>
            <person name="Cichocki N."/>
            <person name="Clum A."/>
            <person name="Culley D."/>
            <person name="Crous P.W."/>
            <person name="Fauchery L."/>
            <person name="Girlanda M."/>
            <person name="Hayes R.D."/>
            <person name="Keri Z."/>
            <person name="LaButti K."/>
            <person name="Lipzen A."/>
            <person name="Lombard V."/>
            <person name="Magnuson J."/>
            <person name="Maillard F."/>
            <person name="Murat C."/>
            <person name="Nolan M."/>
            <person name="Ohm R.A."/>
            <person name="Pangilinan J."/>
            <person name="Pereira M.F."/>
            <person name="Perotto S."/>
            <person name="Peter M."/>
            <person name="Pfister S."/>
            <person name="Riley R."/>
            <person name="Sitrit Y."/>
            <person name="Stielow J.B."/>
            <person name="Szollosi G."/>
            <person name="Zifcakova L."/>
            <person name="Stursova M."/>
            <person name="Spatafora J.W."/>
            <person name="Tedersoo L."/>
            <person name="Vaario L.M."/>
            <person name="Yamada A."/>
            <person name="Yan M."/>
            <person name="Wang P."/>
            <person name="Xu J."/>
            <person name="Bruns T."/>
            <person name="Baldrian P."/>
            <person name="Vilgalys R."/>
            <person name="Dunand C."/>
            <person name="Henrissat B."/>
            <person name="Grigoriev I.V."/>
            <person name="Hibbett D."/>
            <person name="Nagy L.G."/>
            <person name="Martin F.M."/>
        </authorList>
    </citation>
    <scope>NUCLEOTIDE SEQUENCE</scope>
    <source>
        <strain evidence="3">Prilba</strain>
    </source>
</reference>
<feature type="compositionally biased region" description="Low complexity" evidence="1">
    <location>
        <begin position="312"/>
        <end position="323"/>
    </location>
</feature>
<dbReference type="Pfam" id="PF13391">
    <property type="entry name" value="HNH_2"/>
    <property type="match status" value="1"/>
</dbReference>
<evidence type="ECO:0000313" key="4">
    <source>
        <dbReference type="Proteomes" id="UP000759537"/>
    </source>
</evidence>
<dbReference type="InterPro" id="IPR003615">
    <property type="entry name" value="HNH_nuc"/>
</dbReference>
<name>A0A9P5TA95_9AGAM</name>
<dbReference type="EMBL" id="WHVB01000006">
    <property type="protein sequence ID" value="KAF8481644.1"/>
    <property type="molecule type" value="Genomic_DNA"/>
</dbReference>
<dbReference type="OrthoDB" id="2142759at2759"/>
<comment type="caution">
    <text evidence="3">The sequence shown here is derived from an EMBL/GenBank/DDBJ whole genome shotgun (WGS) entry which is preliminary data.</text>
</comment>